<dbReference type="RefSeq" id="WP_044462776.1">
    <property type="nucleotide sequence ID" value="NZ_CP011110.1"/>
</dbReference>
<dbReference type="GO" id="GO:0050343">
    <property type="term" value="F:trans-2-enoyl-CoA reductase (NADH) activity"/>
    <property type="evidence" value="ECO:0007669"/>
    <property type="project" value="UniProtKB-EC"/>
</dbReference>
<feature type="binding site" evidence="11">
    <location>
        <begin position="111"/>
        <end position="112"/>
    </location>
    <ligand>
        <name>NAD(+)</name>
        <dbReference type="ChEBI" id="CHEBI:57540"/>
    </ligand>
</feature>
<dbReference type="HAMAP" id="MF_01838">
    <property type="entry name" value="FabV_reductase"/>
    <property type="match status" value="1"/>
</dbReference>
<reference evidence="15 16" key="1">
    <citation type="journal article" date="2015" name="Mol. Plant Microbe Interact.">
        <title>Comparative Genomic Analysis of Pseudomonas chlororaphis PCL1606 Reveals New Insight into Antifungal Compounds Involved in Biocontrol.</title>
        <authorList>
            <person name="Calderon C.E."/>
            <person name="Ramos C."/>
            <person name="de Vicente A."/>
            <person name="Cazorla F.M."/>
        </authorList>
    </citation>
    <scope>NUCLEOTIDE SEQUENCE [LARGE SCALE GENOMIC DNA]</scope>
    <source>
        <strain evidence="15 16">PCL1606</strain>
    </source>
</reference>
<evidence type="ECO:0000256" key="1">
    <source>
        <dbReference type="ARBA" id="ARBA00011245"/>
    </source>
</evidence>
<dbReference type="Pfam" id="PF07055">
    <property type="entry name" value="Eno-Rase_FAD_bd"/>
    <property type="match status" value="1"/>
</dbReference>
<dbReference type="Proteomes" id="UP000032748">
    <property type="component" value="Chromosome"/>
</dbReference>
<dbReference type="EMBL" id="CP011110">
    <property type="protein sequence ID" value="AKA24881.1"/>
    <property type="molecule type" value="Genomic_DNA"/>
</dbReference>
<feature type="binding site" evidence="11">
    <location>
        <begin position="48"/>
        <end position="53"/>
    </location>
    <ligand>
        <name>NAD(+)</name>
        <dbReference type="ChEBI" id="CHEBI:57540"/>
    </ligand>
</feature>
<keyword evidence="2 11" id="KW-0444">Lipid biosynthesis</keyword>
<dbReference type="PANTHER" id="PTHR37480">
    <property type="entry name" value="ENOYL-[ACYL-CARRIER-PROTEIN] REDUCTASE [NADH]"/>
    <property type="match status" value="1"/>
</dbReference>
<feature type="binding site" evidence="11">
    <location>
        <begin position="74"/>
        <end position="75"/>
    </location>
    <ligand>
        <name>NAD(+)</name>
        <dbReference type="ChEBI" id="CHEBI:57540"/>
    </ligand>
</feature>
<protein>
    <recommendedName>
        <fullName evidence="11">Enoyl-[acyl-carrier-protein] reductase [NADH]</fullName>
        <shortName evidence="11">ENR</shortName>
        <ecNumber evidence="11">1.3.1.9</ecNumber>
    </recommendedName>
</protein>
<dbReference type="Pfam" id="PF12241">
    <property type="entry name" value="Enoyl_reductase"/>
    <property type="match status" value="1"/>
</dbReference>
<feature type="domain" description="Trans-2-enoyl-CoA reductase-like NAD(P)H binding" evidence="14">
    <location>
        <begin position="2"/>
        <end position="78"/>
    </location>
</feature>
<dbReference type="Gene3D" id="3.40.50.720">
    <property type="entry name" value="NAD(P)-binding Rossmann-like Domain"/>
    <property type="match status" value="1"/>
</dbReference>
<dbReference type="FunFam" id="3.40.50.720:FF:000221">
    <property type="entry name" value="Enoyl-[acyl-carrier-protein] reductase [NADH]"/>
    <property type="match status" value="1"/>
</dbReference>
<evidence type="ECO:0000256" key="9">
    <source>
        <dbReference type="ARBA" id="ARBA00048572"/>
    </source>
</evidence>
<dbReference type="InterPro" id="IPR024906">
    <property type="entry name" value="Eno_Rdtase_FAD-bd_dom"/>
</dbReference>
<dbReference type="InterPro" id="IPR024910">
    <property type="entry name" value="Enoyl-CoA_Rdtase_cat_dom"/>
</dbReference>
<evidence type="ECO:0000256" key="3">
    <source>
        <dbReference type="ARBA" id="ARBA00022832"/>
    </source>
</evidence>
<gene>
    <name evidence="11" type="primary">fabV</name>
    <name evidence="15" type="ORF">PCL1606_34310</name>
</gene>
<dbReference type="AlphaFoldDB" id="A0A0D5Y0Q1"/>
<evidence type="ECO:0000313" key="16">
    <source>
        <dbReference type="Proteomes" id="UP000032748"/>
    </source>
</evidence>
<dbReference type="KEGG" id="pcz:PCL1606_34310"/>
<feature type="site" description="Plays an important role in discriminating NADH against NADPH" evidence="11">
    <location>
        <position position="75"/>
    </location>
</feature>
<dbReference type="GO" id="GO:0051287">
    <property type="term" value="F:NAD binding"/>
    <property type="evidence" value="ECO:0007669"/>
    <property type="project" value="UniProtKB-UniRule"/>
</dbReference>
<name>A0A0D5Y0Q1_9PSED</name>
<keyword evidence="6 11" id="KW-0443">Lipid metabolism</keyword>
<evidence type="ECO:0000259" key="14">
    <source>
        <dbReference type="Pfam" id="PF12242"/>
    </source>
</evidence>
<evidence type="ECO:0000256" key="5">
    <source>
        <dbReference type="ARBA" id="ARBA00023027"/>
    </source>
</evidence>
<keyword evidence="5 11" id="KW-0520">NAD</keyword>
<comment type="catalytic activity">
    <reaction evidence="8">
        <text>a 2,3-saturated acyl-CoA + NAD(+) = a (2E)-enoyl-CoA + NADH + H(+)</text>
        <dbReference type="Rhea" id="RHEA:18177"/>
        <dbReference type="ChEBI" id="CHEBI:15378"/>
        <dbReference type="ChEBI" id="CHEBI:57540"/>
        <dbReference type="ChEBI" id="CHEBI:57945"/>
        <dbReference type="ChEBI" id="CHEBI:58856"/>
        <dbReference type="ChEBI" id="CHEBI:65111"/>
        <dbReference type="EC" id="1.3.1.44"/>
    </reaction>
</comment>
<feature type="active site" description="Proton donor" evidence="11">
    <location>
        <position position="235"/>
    </location>
</feature>
<evidence type="ECO:0000259" key="12">
    <source>
        <dbReference type="Pfam" id="PF07055"/>
    </source>
</evidence>
<dbReference type="PANTHER" id="PTHR37480:SF1">
    <property type="entry name" value="ENOYL-[ACYL-CARRIER-PROTEIN] REDUCTASE [NADH]"/>
    <property type="match status" value="1"/>
</dbReference>
<feature type="domain" description="Trans-2-enoyl-CoA reductase catalytic" evidence="13">
    <location>
        <begin position="82"/>
        <end position="317"/>
    </location>
</feature>
<evidence type="ECO:0000256" key="8">
    <source>
        <dbReference type="ARBA" id="ARBA00048302"/>
    </source>
</evidence>
<comment type="catalytic activity">
    <reaction evidence="9 11">
        <text>a 2,3-saturated acyl-[ACP] + NAD(+) = a (2E)-enoyl-[ACP] + NADH + H(+)</text>
        <dbReference type="Rhea" id="RHEA:10240"/>
        <dbReference type="Rhea" id="RHEA-COMP:9925"/>
        <dbReference type="Rhea" id="RHEA-COMP:9926"/>
        <dbReference type="ChEBI" id="CHEBI:15378"/>
        <dbReference type="ChEBI" id="CHEBI:57540"/>
        <dbReference type="ChEBI" id="CHEBI:57945"/>
        <dbReference type="ChEBI" id="CHEBI:78784"/>
        <dbReference type="ChEBI" id="CHEBI:78785"/>
        <dbReference type="EC" id="1.3.1.9"/>
    </reaction>
</comment>
<feature type="binding site" evidence="11">
    <location>
        <position position="244"/>
    </location>
    <ligand>
        <name>NAD(+)</name>
        <dbReference type="ChEBI" id="CHEBI:57540"/>
    </ligand>
</feature>
<evidence type="ECO:0000256" key="2">
    <source>
        <dbReference type="ARBA" id="ARBA00022516"/>
    </source>
</evidence>
<proteinExistence type="inferred from homology"/>
<keyword evidence="3 11" id="KW-0276">Fatty acid metabolism</keyword>
<dbReference type="GO" id="GO:0006633">
    <property type="term" value="P:fatty acid biosynthetic process"/>
    <property type="evidence" value="ECO:0007669"/>
    <property type="project" value="UniProtKB-UniRule"/>
</dbReference>
<evidence type="ECO:0000256" key="6">
    <source>
        <dbReference type="ARBA" id="ARBA00023098"/>
    </source>
</evidence>
<dbReference type="UniPathway" id="UPA00094"/>
<comment type="similarity">
    <text evidence="10 11">Belongs to the TER reductase family.</text>
</comment>
<evidence type="ECO:0000256" key="7">
    <source>
        <dbReference type="ARBA" id="ARBA00023160"/>
    </source>
</evidence>
<dbReference type="PATRIC" id="fig|587753.10.peg.3417"/>
<feature type="binding site" evidence="11">
    <location>
        <position position="225"/>
    </location>
    <ligand>
        <name>substrate</name>
    </ligand>
</feature>
<evidence type="ECO:0000313" key="15">
    <source>
        <dbReference type="EMBL" id="AKA24881.1"/>
    </source>
</evidence>
<dbReference type="InterPro" id="IPR050048">
    <property type="entry name" value="FabV-like_NADH_b"/>
</dbReference>
<dbReference type="EC" id="1.3.1.9" evidence="11"/>
<keyword evidence="7 11" id="KW-0275">Fatty acid biosynthesis</keyword>
<evidence type="ECO:0000256" key="4">
    <source>
        <dbReference type="ARBA" id="ARBA00023002"/>
    </source>
</evidence>
<accession>A0A0D5Y0Q1</accession>
<evidence type="ECO:0000256" key="10">
    <source>
        <dbReference type="ARBA" id="ARBA00060887"/>
    </source>
</evidence>
<dbReference type="Pfam" id="PF12242">
    <property type="entry name" value="Eno-Rase_NADH_b"/>
    <property type="match status" value="1"/>
</dbReference>
<evidence type="ECO:0000256" key="11">
    <source>
        <dbReference type="HAMAP-Rule" id="MF_01838"/>
    </source>
</evidence>
<comment type="subunit">
    <text evidence="1 11">Monomer.</text>
</comment>
<comment type="pathway">
    <text evidence="11">Lipid metabolism; fatty acid biosynthesis.</text>
</comment>
<dbReference type="NCBIfam" id="NF010177">
    <property type="entry name" value="PRK13656.1"/>
    <property type="match status" value="1"/>
</dbReference>
<feature type="binding site" evidence="11">
    <location>
        <begin position="273"/>
        <end position="275"/>
    </location>
    <ligand>
        <name>NAD(+)</name>
        <dbReference type="ChEBI" id="CHEBI:57540"/>
    </ligand>
</feature>
<dbReference type="NCBIfam" id="NF043048">
    <property type="entry name" value="EnoyACPredFabV"/>
    <property type="match status" value="1"/>
</dbReference>
<dbReference type="InterPro" id="IPR010758">
    <property type="entry name" value="Trans-2-enoyl-CoA_reductase"/>
</dbReference>
<dbReference type="GO" id="GO:0004318">
    <property type="term" value="F:enoyl-[acyl-carrier-protein] reductase (NADH) activity"/>
    <property type="evidence" value="ECO:0007669"/>
    <property type="project" value="UniProtKB-UniRule"/>
</dbReference>
<keyword evidence="4 11" id="KW-0560">Oxidoreductase</keyword>
<feature type="domain" description="Enoyl reductase FAD binding" evidence="12">
    <location>
        <begin position="323"/>
        <end position="386"/>
    </location>
</feature>
<feature type="binding site" evidence="11">
    <location>
        <begin position="139"/>
        <end position="140"/>
    </location>
    <ligand>
        <name>NAD(+)</name>
        <dbReference type="ChEBI" id="CHEBI:57540"/>
    </ligand>
</feature>
<evidence type="ECO:0000259" key="13">
    <source>
        <dbReference type="Pfam" id="PF12241"/>
    </source>
</evidence>
<sequence length="398" mass="43592">MVIKPRVRGFICVTTHPVGCEANVQQQIDYVTEQGAIDAGPKNVLVLGASTGYGLAARITAAFGCGANTLGVFFERGSVDGKLGTAGWYNSAAFHKFAEAKGLYAKSINGDAFSDEVKRQTIETIKRDLGKIDLVVYSLAAPRRTHPKTGEVLSSTLKPLGKSVTLRGVDTDKEIVKETTLQPATQEEIDGTVAVMGGEDWQMWIDALHEAGVLAEGAKTTAFTYLGEKLTHDIYWNGSIGEAKKDLDQKVIGIRKELSDLGGDARVSVLKAVVTQASSAIPIMPLYLSLLFKVMKEQGSHEGCIEQVYGLYKDSLYNPNPIVDQEGRLRADYKELEPAVQDRVKQLWDEVTSENLYQLTDFAGYKQEFLRLFGFEIDGVDYEADVDPDVKIANLIQL</sequence>
<organism evidence="15 16">
    <name type="scientific">Pseudomonas chlororaphis</name>
    <dbReference type="NCBI Taxonomy" id="587753"/>
    <lineage>
        <taxon>Bacteria</taxon>
        <taxon>Pseudomonadati</taxon>
        <taxon>Pseudomonadota</taxon>
        <taxon>Gammaproteobacteria</taxon>
        <taxon>Pseudomonadales</taxon>
        <taxon>Pseudomonadaceae</taxon>
        <taxon>Pseudomonas</taxon>
    </lineage>
</organism>
<comment type="function">
    <text evidence="11">Involved in the final reduction of the elongation cycle of fatty acid synthesis (FAS II). Catalyzes the reduction of a carbon-carbon double bond in an enoyl moiety that is covalently linked to an acyl carrier protein (ACP).</text>
</comment>
<dbReference type="OrthoDB" id="9802260at2"/>